<dbReference type="Pfam" id="PF00370">
    <property type="entry name" value="FGGY_N"/>
    <property type="match status" value="1"/>
</dbReference>
<evidence type="ECO:0000313" key="9">
    <source>
        <dbReference type="EMBL" id="KZV89436.1"/>
    </source>
</evidence>
<dbReference type="PANTHER" id="PTHR10196">
    <property type="entry name" value="SUGAR KINASE"/>
    <property type="match status" value="1"/>
</dbReference>
<dbReference type="GO" id="GO:0042732">
    <property type="term" value="P:D-xylose metabolic process"/>
    <property type="evidence" value="ECO:0007669"/>
    <property type="project" value="UniProtKB-UniRule"/>
</dbReference>
<comment type="catalytic activity">
    <reaction evidence="5 6">
        <text>D-xylulose + ATP = D-xylulose 5-phosphate + ADP + H(+)</text>
        <dbReference type="Rhea" id="RHEA:10964"/>
        <dbReference type="ChEBI" id="CHEBI:15378"/>
        <dbReference type="ChEBI" id="CHEBI:17140"/>
        <dbReference type="ChEBI" id="CHEBI:30616"/>
        <dbReference type="ChEBI" id="CHEBI:57737"/>
        <dbReference type="ChEBI" id="CHEBI:456216"/>
        <dbReference type="EC" id="2.7.1.17"/>
    </reaction>
</comment>
<dbReference type="InterPro" id="IPR043129">
    <property type="entry name" value="ATPase_NBD"/>
</dbReference>
<name>A0A165FRW9_EXIGL</name>
<organism evidence="9 10">
    <name type="scientific">Exidia glandulosa HHB12029</name>
    <dbReference type="NCBI Taxonomy" id="1314781"/>
    <lineage>
        <taxon>Eukaryota</taxon>
        <taxon>Fungi</taxon>
        <taxon>Dikarya</taxon>
        <taxon>Basidiomycota</taxon>
        <taxon>Agaricomycotina</taxon>
        <taxon>Agaricomycetes</taxon>
        <taxon>Auriculariales</taxon>
        <taxon>Exidiaceae</taxon>
        <taxon>Exidia</taxon>
    </lineage>
</organism>
<dbReference type="Proteomes" id="UP000077266">
    <property type="component" value="Unassembled WGS sequence"/>
</dbReference>
<dbReference type="InterPro" id="IPR018485">
    <property type="entry name" value="FGGY_C"/>
</dbReference>
<dbReference type="GO" id="GO:0005829">
    <property type="term" value="C:cytosol"/>
    <property type="evidence" value="ECO:0007669"/>
    <property type="project" value="TreeGrafter"/>
</dbReference>
<dbReference type="InParanoid" id="A0A165FRW9"/>
<dbReference type="PANTHER" id="PTHR10196:SF57">
    <property type="entry name" value="XYLULOSE KINASE"/>
    <property type="match status" value="1"/>
</dbReference>
<evidence type="ECO:0000256" key="4">
    <source>
        <dbReference type="ARBA" id="ARBA00022777"/>
    </source>
</evidence>
<keyword evidence="2 6" id="KW-0859">Xylose metabolism</keyword>
<keyword evidence="6" id="KW-0119">Carbohydrate metabolism</keyword>
<keyword evidence="3 6" id="KW-0808">Transferase</keyword>
<keyword evidence="6" id="KW-0067">ATP-binding</keyword>
<dbReference type="AlphaFoldDB" id="A0A165FRW9"/>
<feature type="domain" description="Carbohydrate kinase FGGY N-terminal" evidence="7">
    <location>
        <begin position="134"/>
        <end position="285"/>
    </location>
</feature>
<dbReference type="STRING" id="1314781.A0A165FRW9"/>
<evidence type="ECO:0000256" key="5">
    <source>
        <dbReference type="ARBA" id="ARBA00048885"/>
    </source>
</evidence>
<dbReference type="CDD" id="cd07776">
    <property type="entry name" value="ASKHA_NBD_FGGY_SpXK-like"/>
    <property type="match status" value="1"/>
</dbReference>
<evidence type="ECO:0000259" key="7">
    <source>
        <dbReference type="Pfam" id="PF00370"/>
    </source>
</evidence>
<dbReference type="EC" id="2.7.1.17" evidence="6"/>
<comment type="similarity">
    <text evidence="1 6">Belongs to the FGGY kinase family.</text>
</comment>
<dbReference type="GO" id="GO:0005524">
    <property type="term" value="F:ATP binding"/>
    <property type="evidence" value="ECO:0007669"/>
    <property type="project" value="UniProtKB-UniRule"/>
</dbReference>
<dbReference type="GO" id="GO:0004856">
    <property type="term" value="F:D-xylulokinase activity"/>
    <property type="evidence" value="ECO:0007669"/>
    <property type="project" value="UniProtKB-UniRule"/>
</dbReference>
<proteinExistence type="inferred from homology"/>
<dbReference type="InterPro" id="IPR042024">
    <property type="entry name" value="D-XK_euk"/>
</dbReference>
<reference evidence="9 10" key="1">
    <citation type="journal article" date="2016" name="Mol. Biol. Evol.">
        <title>Comparative Genomics of Early-Diverging Mushroom-Forming Fungi Provides Insights into the Origins of Lignocellulose Decay Capabilities.</title>
        <authorList>
            <person name="Nagy L.G."/>
            <person name="Riley R."/>
            <person name="Tritt A."/>
            <person name="Adam C."/>
            <person name="Daum C."/>
            <person name="Floudas D."/>
            <person name="Sun H."/>
            <person name="Yadav J.S."/>
            <person name="Pangilinan J."/>
            <person name="Larsson K.H."/>
            <person name="Matsuura K."/>
            <person name="Barry K."/>
            <person name="Labutti K."/>
            <person name="Kuo R."/>
            <person name="Ohm R.A."/>
            <person name="Bhattacharya S.S."/>
            <person name="Shirouzu T."/>
            <person name="Yoshinaga Y."/>
            <person name="Martin F.M."/>
            <person name="Grigoriev I.V."/>
            <person name="Hibbett D.S."/>
        </authorList>
    </citation>
    <scope>NUCLEOTIDE SEQUENCE [LARGE SCALE GENOMIC DNA]</scope>
    <source>
        <strain evidence="9 10">HHB12029</strain>
    </source>
</reference>
<dbReference type="EMBL" id="KV426073">
    <property type="protein sequence ID" value="KZV89436.1"/>
    <property type="molecule type" value="Genomic_DNA"/>
</dbReference>
<dbReference type="InterPro" id="IPR018484">
    <property type="entry name" value="FGGY_N"/>
</dbReference>
<keyword evidence="6" id="KW-0547">Nucleotide-binding</keyword>
<dbReference type="Gene3D" id="3.30.420.40">
    <property type="match status" value="2"/>
</dbReference>
<protein>
    <recommendedName>
        <fullName evidence="6">Xylulose kinase</fullName>
        <ecNumber evidence="6">2.7.1.17</ecNumber>
    </recommendedName>
</protein>
<evidence type="ECO:0000256" key="2">
    <source>
        <dbReference type="ARBA" id="ARBA00022629"/>
    </source>
</evidence>
<evidence type="ECO:0000313" key="10">
    <source>
        <dbReference type="Proteomes" id="UP000077266"/>
    </source>
</evidence>
<evidence type="ECO:0000256" key="6">
    <source>
        <dbReference type="RuleBase" id="RU367058"/>
    </source>
</evidence>
<dbReference type="FunCoup" id="A0A165FRW9">
    <property type="interactions" value="401"/>
</dbReference>
<evidence type="ECO:0000256" key="1">
    <source>
        <dbReference type="ARBA" id="ARBA00009156"/>
    </source>
</evidence>
<keyword evidence="10" id="KW-1185">Reference proteome</keyword>
<keyword evidence="4 6" id="KW-0418">Kinase</keyword>
<dbReference type="InterPro" id="IPR000577">
    <property type="entry name" value="Carb_kinase_FGGY"/>
</dbReference>
<dbReference type="OrthoDB" id="1728974at2759"/>
<dbReference type="Pfam" id="PF02782">
    <property type="entry name" value="FGGY_C"/>
    <property type="match status" value="1"/>
</dbReference>
<dbReference type="GO" id="GO:0005997">
    <property type="term" value="P:xylulose metabolic process"/>
    <property type="evidence" value="ECO:0007669"/>
    <property type="project" value="TreeGrafter"/>
</dbReference>
<feature type="domain" description="Carbohydrate kinase FGGY C-terminal" evidence="8">
    <location>
        <begin position="296"/>
        <end position="485"/>
    </location>
</feature>
<dbReference type="PIRSF" id="PIRSF000538">
    <property type="entry name" value="GlpK"/>
    <property type="match status" value="1"/>
</dbReference>
<evidence type="ECO:0000259" key="8">
    <source>
        <dbReference type="Pfam" id="PF02782"/>
    </source>
</evidence>
<evidence type="ECO:0000256" key="3">
    <source>
        <dbReference type="ARBA" id="ARBA00022679"/>
    </source>
</evidence>
<sequence length="531" mass="56581">MASSEPLYLGLDLSSQQLKAVLVTKAGAVAHAAAVHFDSDLPQHKTSGGAHHGPNGRVTAPVAMWIDALDAVMARLEASNAPFDRIAAVSGSGQQHGSVWWSQQGETLLAQLDAGKSLAEQLVPHAFSRPDAPIWMDSSTTAACKTLTEAAGGAQALADLTGSRAYERFTGPQILKVYKEEPESYEATAHISLVSSFAASLFLGAFAPIEVGDASGMNLMDIVTYKWNDKLLDICGGSSLRSKLGDEPVLGGVSLGTVSKWWVERWGFSPDCVVAPWTGDNPASVIAVSAPGDAILSLGTSTTFLLSTPPADKPPLRTTTSHLLAHPLERRARIVMLCYKNGALAREAVRGPSRSWAEFDASVAKTEPGNGGIFGFYFPEVEIIPPLVHGEFFFRGQEEVKREDLDEHVHARAILESQLLSVKARLLAILPAHEEALRRLILVGGGSVNATIQQLAADIFGMDVYIAETKEGAAVGGAVLAMHAAGISGIVHGSLKLVKKARSDITRVYSNIVDTYRLCEQKVVDKFADKS</sequence>
<dbReference type="FunFam" id="3.30.420.40:FF:000118">
    <property type="entry name" value="Xylulose kinase 2"/>
    <property type="match status" value="1"/>
</dbReference>
<accession>A0A165FRW9</accession>
<gene>
    <name evidence="9" type="ORF">EXIGLDRAFT_751180</name>
</gene>
<dbReference type="SUPFAM" id="SSF53067">
    <property type="entry name" value="Actin-like ATPase domain"/>
    <property type="match status" value="2"/>
</dbReference>
<comment type="function">
    <text evidence="6">Highly specific D-xylulose kinase which participates in the catabolism of xylose. Xylose is a major component of hemicelluloses such as xylan. Most fungi utilize D-xylose via three enzymatic reactions, xylose reductase (XR), xylitol dehydrogenase (XDH), and xylulokinase, to form xylulose 5-phosphate, which enters pentose phosphate pathway.</text>
</comment>